<proteinExistence type="predicted"/>
<feature type="signal peptide" evidence="2">
    <location>
        <begin position="1"/>
        <end position="22"/>
    </location>
</feature>
<dbReference type="AlphaFoldDB" id="A0A1A9VQL0"/>
<dbReference type="EnsemblMetazoa" id="GAUT044450-RA">
    <property type="protein sequence ID" value="GAUT044450-PA"/>
    <property type="gene ID" value="GAUT044450"/>
</dbReference>
<dbReference type="Pfam" id="PF01607">
    <property type="entry name" value="CBM_14"/>
    <property type="match status" value="1"/>
</dbReference>
<dbReference type="GO" id="GO:0005576">
    <property type="term" value="C:extracellular region"/>
    <property type="evidence" value="ECO:0007669"/>
    <property type="project" value="InterPro"/>
</dbReference>
<organism evidence="4 5">
    <name type="scientific">Glossina austeni</name>
    <name type="common">Savannah tsetse fly</name>
    <dbReference type="NCBI Taxonomy" id="7395"/>
    <lineage>
        <taxon>Eukaryota</taxon>
        <taxon>Metazoa</taxon>
        <taxon>Ecdysozoa</taxon>
        <taxon>Arthropoda</taxon>
        <taxon>Hexapoda</taxon>
        <taxon>Insecta</taxon>
        <taxon>Pterygota</taxon>
        <taxon>Neoptera</taxon>
        <taxon>Endopterygota</taxon>
        <taxon>Diptera</taxon>
        <taxon>Brachycera</taxon>
        <taxon>Muscomorpha</taxon>
        <taxon>Hippoboscoidea</taxon>
        <taxon>Glossinidae</taxon>
        <taxon>Glossina</taxon>
    </lineage>
</organism>
<evidence type="ECO:0000313" key="4">
    <source>
        <dbReference type="EnsemblMetazoa" id="GAUT044450-PA"/>
    </source>
</evidence>
<name>A0A1A9VQL0_GLOAU</name>
<sequence length="398" mass="40614">MNFKNFLFILNGLLILSPVCRTQSTYNYGGLESDKLAAGAVSAPIRPLTAAYPSATTGAAVFPTAPTAFGGVAASAATAPAGSFGGFGATAQGQRTITPLSPSTTGKRPSTLPQRPTAATASGSPGLYGQFGVTGAVRGLTTATGSAAPTDSEGDYSAIPGVPGIDYPLFSQVPPTNFDCAQQALPGYYADIEAQCQVFHICALNRTYSFLCPNGTIFSQEVLVCVWWNQYDCASAPSLYANNAFIYDYGTERIPTNAGYQGGAPTQQIGRGQSNLLSNTGRTSAGPSSGIFGANSLRANLPGANNIAIQSNTLSTVPSAVGRFNPSVVGNAPSQAFPGATASTYGGILRPANAAVSSAGSGNAAAANYGGAIQEPAYSNARVATPTSNREYLPPRRN</sequence>
<dbReference type="SMART" id="SM00494">
    <property type="entry name" value="ChtBD2"/>
    <property type="match status" value="1"/>
</dbReference>
<dbReference type="STRING" id="7395.A0A1A9VQL0"/>
<feature type="chain" id="PRO_5017662701" description="Chitin-binding type-2 domain-containing protein" evidence="2">
    <location>
        <begin position="23"/>
        <end position="398"/>
    </location>
</feature>
<keyword evidence="5" id="KW-1185">Reference proteome</keyword>
<dbReference type="PROSITE" id="PS50940">
    <property type="entry name" value="CHIT_BIND_II"/>
    <property type="match status" value="1"/>
</dbReference>
<feature type="compositionally biased region" description="Polar residues" evidence="1">
    <location>
        <begin position="95"/>
        <end position="123"/>
    </location>
</feature>
<dbReference type="Gene3D" id="2.170.140.10">
    <property type="entry name" value="Chitin binding domain"/>
    <property type="match status" value="1"/>
</dbReference>
<keyword evidence="2" id="KW-0732">Signal</keyword>
<evidence type="ECO:0000313" key="5">
    <source>
        <dbReference type="Proteomes" id="UP000078200"/>
    </source>
</evidence>
<dbReference type="InterPro" id="IPR002557">
    <property type="entry name" value="Chitin-bd_dom"/>
</dbReference>
<feature type="domain" description="Chitin-binding type-2" evidence="3">
    <location>
        <begin position="177"/>
        <end position="235"/>
    </location>
</feature>
<feature type="region of interest" description="Disordered" evidence="1">
    <location>
        <begin position="90"/>
        <end position="123"/>
    </location>
</feature>
<dbReference type="SUPFAM" id="SSF57625">
    <property type="entry name" value="Invertebrate chitin-binding proteins"/>
    <property type="match status" value="1"/>
</dbReference>
<reference evidence="4" key="1">
    <citation type="submission" date="2020-05" db="UniProtKB">
        <authorList>
            <consortium name="EnsemblMetazoa"/>
        </authorList>
    </citation>
    <scope>IDENTIFICATION</scope>
    <source>
        <strain evidence="4">TTRI</strain>
    </source>
</reference>
<dbReference type="GO" id="GO:0008061">
    <property type="term" value="F:chitin binding"/>
    <property type="evidence" value="ECO:0007669"/>
    <property type="project" value="InterPro"/>
</dbReference>
<dbReference type="Proteomes" id="UP000078200">
    <property type="component" value="Unassembled WGS sequence"/>
</dbReference>
<dbReference type="PANTHER" id="PTHR22933:SF42">
    <property type="entry name" value="FI18455P1-RELATED"/>
    <property type="match status" value="1"/>
</dbReference>
<dbReference type="InterPro" id="IPR036508">
    <property type="entry name" value="Chitin-bd_dom_sf"/>
</dbReference>
<dbReference type="VEuPathDB" id="VectorBase:GAUT044450"/>
<evidence type="ECO:0000256" key="2">
    <source>
        <dbReference type="SAM" id="SignalP"/>
    </source>
</evidence>
<protein>
    <recommendedName>
        <fullName evidence="3">Chitin-binding type-2 domain-containing protein</fullName>
    </recommendedName>
</protein>
<dbReference type="InterPro" id="IPR052976">
    <property type="entry name" value="Scoloptoxin-like"/>
</dbReference>
<evidence type="ECO:0000259" key="3">
    <source>
        <dbReference type="PROSITE" id="PS50940"/>
    </source>
</evidence>
<evidence type="ECO:0000256" key="1">
    <source>
        <dbReference type="SAM" id="MobiDB-lite"/>
    </source>
</evidence>
<dbReference type="PANTHER" id="PTHR22933">
    <property type="entry name" value="FI18007P1-RELATED"/>
    <property type="match status" value="1"/>
</dbReference>
<accession>A0A1A9VQL0</accession>